<dbReference type="EMBL" id="CP012098">
    <property type="protein sequence ID" value="AQP39581.1"/>
    <property type="molecule type" value="Genomic_DNA"/>
</dbReference>
<dbReference type="CDD" id="cd07377">
    <property type="entry name" value="WHTH_GntR"/>
    <property type="match status" value="1"/>
</dbReference>
<evidence type="ECO:0000256" key="3">
    <source>
        <dbReference type="ARBA" id="ARBA00023163"/>
    </source>
</evidence>
<dbReference type="Gene3D" id="3.40.1410.10">
    <property type="entry name" value="Chorismate lyase-like"/>
    <property type="match status" value="1"/>
</dbReference>
<dbReference type="PRINTS" id="PR00035">
    <property type="entry name" value="HTHGNTR"/>
</dbReference>
<proteinExistence type="predicted"/>
<keyword evidence="3" id="KW-0804">Transcription</keyword>
<dbReference type="AlphaFoldDB" id="A0A1Q2C760"/>
<evidence type="ECO:0000259" key="4">
    <source>
        <dbReference type="PROSITE" id="PS50949"/>
    </source>
</evidence>
<name>A0A1Q2C760_ANAHA</name>
<dbReference type="InterPro" id="IPR011663">
    <property type="entry name" value="UTRA"/>
</dbReference>
<dbReference type="PANTHER" id="PTHR44846">
    <property type="entry name" value="MANNOSYL-D-GLYCERATE TRANSPORT/METABOLISM SYSTEM REPRESSOR MNGR-RELATED"/>
    <property type="match status" value="1"/>
</dbReference>
<dbReference type="GO" id="GO:0003677">
    <property type="term" value="F:DNA binding"/>
    <property type="evidence" value="ECO:0007669"/>
    <property type="project" value="UniProtKB-KW"/>
</dbReference>
<dbReference type="Pfam" id="PF07702">
    <property type="entry name" value="UTRA"/>
    <property type="match status" value="1"/>
</dbReference>
<evidence type="ECO:0000256" key="2">
    <source>
        <dbReference type="ARBA" id="ARBA00023125"/>
    </source>
</evidence>
<dbReference type="SUPFAM" id="SSF64288">
    <property type="entry name" value="Chorismate lyase-like"/>
    <property type="match status" value="1"/>
</dbReference>
<sequence length="243" mass="28238">MKKYKLESGKGASPLYAQIKDILLSNIEEGIYKDKIPTEKQLQELFQVSRITVRQAIDELVSDGYLVRERAKGTRIVKKKIAENLNSLCNFTNEMKKKNIPYILHSVSMSVVKADKEIADALEIEKGKNVYELHRVYYIDDEPFCSIFTYMPAALDLTVDEENYKGSLYEYLEKEKKIIVSKSFEDIEVGFADQQVSKELQIKLGDAVLFRTRRSFDQYENHVEYTLTYYKAGKYKYSLVLTK</sequence>
<evidence type="ECO:0000256" key="1">
    <source>
        <dbReference type="ARBA" id="ARBA00023015"/>
    </source>
</evidence>
<feature type="domain" description="HTH gntR-type" evidence="4">
    <location>
        <begin position="13"/>
        <end position="79"/>
    </location>
</feature>
<keyword evidence="2" id="KW-0238">DNA-binding</keyword>
<dbReference type="Pfam" id="PF00392">
    <property type="entry name" value="GntR"/>
    <property type="match status" value="1"/>
</dbReference>
<dbReference type="GO" id="GO:0003700">
    <property type="term" value="F:DNA-binding transcription factor activity"/>
    <property type="evidence" value="ECO:0007669"/>
    <property type="project" value="InterPro"/>
</dbReference>
<dbReference type="InterPro" id="IPR036390">
    <property type="entry name" value="WH_DNA-bd_sf"/>
</dbReference>
<gene>
    <name evidence="5" type="ORF">DO83_08265</name>
</gene>
<dbReference type="PANTHER" id="PTHR44846:SF1">
    <property type="entry name" value="MANNOSYL-D-GLYCERATE TRANSPORT_METABOLISM SYSTEM REPRESSOR MNGR-RELATED"/>
    <property type="match status" value="1"/>
</dbReference>
<protein>
    <recommendedName>
        <fullName evidence="4">HTH gntR-type domain-containing protein</fullName>
    </recommendedName>
</protein>
<dbReference type="GO" id="GO:0045892">
    <property type="term" value="P:negative regulation of DNA-templated transcription"/>
    <property type="evidence" value="ECO:0007669"/>
    <property type="project" value="TreeGrafter"/>
</dbReference>
<keyword evidence="1" id="KW-0805">Transcription regulation</keyword>
<dbReference type="SMART" id="SM00866">
    <property type="entry name" value="UTRA"/>
    <property type="match status" value="1"/>
</dbReference>
<accession>A0A1Q2C760</accession>
<organism evidence="5 6">
    <name type="scientific">Anaerostipes hadrus</name>
    <dbReference type="NCBI Taxonomy" id="649756"/>
    <lineage>
        <taxon>Bacteria</taxon>
        <taxon>Bacillati</taxon>
        <taxon>Bacillota</taxon>
        <taxon>Clostridia</taxon>
        <taxon>Lachnospirales</taxon>
        <taxon>Lachnospiraceae</taxon>
        <taxon>Anaerostipes</taxon>
    </lineage>
</organism>
<dbReference type="InterPro" id="IPR050679">
    <property type="entry name" value="Bact_HTH_transcr_reg"/>
</dbReference>
<evidence type="ECO:0000313" key="5">
    <source>
        <dbReference type="EMBL" id="AQP39581.1"/>
    </source>
</evidence>
<dbReference type="Proteomes" id="UP000188159">
    <property type="component" value="Chromosome"/>
</dbReference>
<dbReference type="Gene3D" id="1.10.10.10">
    <property type="entry name" value="Winged helix-like DNA-binding domain superfamily/Winged helix DNA-binding domain"/>
    <property type="match status" value="1"/>
</dbReference>
<dbReference type="InterPro" id="IPR036388">
    <property type="entry name" value="WH-like_DNA-bd_sf"/>
</dbReference>
<dbReference type="SUPFAM" id="SSF46785">
    <property type="entry name" value="Winged helix' DNA-binding domain"/>
    <property type="match status" value="1"/>
</dbReference>
<dbReference type="InterPro" id="IPR000524">
    <property type="entry name" value="Tscrpt_reg_HTH_GntR"/>
</dbReference>
<evidence type="ECO:0000313" key="6">
    <source>
        <dbReference type="Proteomes" id="UP000188159"/>
    </source>
</evidence>
<dbReference type="PROSITE" id="PS50949">
    <property type="entry name" value="HTH_GNTR"/>
    <property type="match status" value="1"/>
</dbReference>
<reference evidence="5 6" key="1">
    <citation type="journal article" date="2016" name="Sci. Rep.">
        <title>Accelerated dysbiosis of gut microbiota during aggravation of DSS-induced colitis by a butyrate-producing bacterium.</title>
        <authorList>
            <person name="Zhang Q."/>
            <person name="Wu Y."/>
            <person name="Wang J."/>
            <person name="Wu G."/>
            <person name="Long W."/>
            <person name="Xue Z."/>
            <person name="Wang L."/>
            <person name="Zhang X."/>
            <person name="Pang X."/>
            <person name="Zhao Y."/>
            <person name="Zhao L."/>
            <person name="Zhang C."/>
        </authorList>
    </citation>
    <scope>NUCLEOTIDE SEQUENCE [LARGE SCALE GENOMIC DNA]</scope>
    <source>
        <strain evidence="5 6">BPB5</strain>
    </source>
</reference>
<dbReference type="InterPro" id="IPR028978">
    <property type="entry name" value="Chorismate_lyase_/UTRA_dom_sf"/>
</dbReference>
<dbReference type="SMART" id="SM00345">
    <property type="entry name" value="HTH_GNTR"/>
    <property type="match status" value="1"/>
</dbReference>
<dbReference type="RefSeq" id="WP_077326509.1">
    <property type="nucleotide sequence ID" value="NZ_CP012098.1"/>
</dbReference>